<accession>A0A8J5LHT9</accession>
<keyword evidence="3" id="KW-1185">Reference proteome</keyword>
<dbReference type="EMBL" id="JACMSC010000008">
    <property type="protein sequence ID" value="KAG6512338.1"/>
    <property type="molecule type" value="Genomic_DNA"/>
</dbReference>
<feature type="region of interest" description="Disordered" evidence="1">
    <location>
        <begin position="302"/>
        <end position="321"/>
    </location>
</feature>
<evidence type="ECO:0000256" key="1">
    <source>
        <dbReference type="SAM" id="MobiDB-lite"/>
    </source>
</evidence>
<feature type="compositionally biased region" description="Polar residues" evidence="1">
    <location>
        <begin position="225"/>
        <end position="245"/>
    </location>
</feature>
<comment type="caution">
    <text evidence="2">The sequence shown here is derived from an EMBL/GenBank/DDBJ whole genome shotgun (WGS) entry which is preliminary data.</text>
</comment>
<dbReference type="GO" id="GO:0003677">
    <property type="term" value="F:DNA binding"/>
    <property type="evidence" value="ECO:0007669"/>
    <property type="project" value="InterPro"/>
</dbReference>
<name>A0A8J5LHT9_ZINOF</name>
<sequence>MAKRKKGIADDDEGRPADPETEEKRRLRSLAFSRKLLRRTSLQPSAPLEPSKAVVRLQGRDIVKRGQRKSRYLFSFPGLLAPLSSGRIGELTDLGSKNPILYLEFPQGRMKLFGTHVYPKNKYLTLQLTKSSKGVMCEDVFESMIVFSDAWWIGRKEENPQELQLELPKCISESDKVPIDYDFKGGAGSPAEEQLGGNTPANNKREPLSPKTESEDTLPDDSDNMMEQGTKNASEATPVRQSTRNAGKKRSYAESSEDDSAYNDVDVPEIIDEKMEKSCPIDFGDVASTSELVDRKVCSTEKVKKAASSKGPKGNAINKKGTLVQATLSNLFEKVADEKPKRNSNASPGSKGPGSGRPTSASKKSTEKDKVPVEPEDISSDSKDDSDDDWAM</sequence>
<reference evidence="2 3" key="1">
    <citation type="submission" date="2020-08" db="EMBL/GenBank/DDBJ databases">
        <title>Plant Genome Project.</title>
        <authorList>
            <person name="Zhang R.-G."/>
        </authorList>
    </citation>
    <scope>NUCLEOTIDE SEQUENCE [LARGE SCALE GENOMIC DNA]</scope>
    <source>
        <tissue evidence="2">Rhizome</tissue>
    </source>
</reference>
<dbReference type="GO" id="GO:0042023">
    <property type="term" value="P:DNA endoreduplication"/>
    <property type="evidence" value="ECO:0007669"/>
    <property type="project" value="InterPro"/>
</dbReference>
<feature type="compositionally biased region" description="Basic and acidic residues" evidence="1">
    <location>
        <begin position="14"/>
        <end position="25"/>
    </location>
</feature>
<feature type="compositionally biased region" description="Acidic residues" evidence="1">
    <location>
        <begin position="374"/>
        <end position="392"/>
    </location>
</feature>
<feature type="region of interest" description="Disordered" evidence="1">
    <location>
        <begin position="333"/>
        <end position="392"/>
    </location>
</feature>
<dbReference type="PANTHER" id="PTHR35698">
    <property type="entry name" value="DNA-BINDING PROTEIN RHL1"/>
    <property type="match status" value="1"/>
</dbReference>
<feature type="compositionally biased region" description="Basic and acidic residues" evidence="1">
    <location>
        <begin position="203"/>
        <end position="214"/>
    </location>
</feature>
<feature type="region of interest" description="Disordered" evidence="1">
    <location>
        <begin position="181"/>
        <end position="264"/>
    </location>
</feature>
<feature type="region of interest" description="Disordered" evidence="1">
    <location>
        <begin position="1"/>
        <end position="26"/>
    </location>
</feature>
<feature type="compositionally biased region" description="Basic and acidic residues" evidence="1">
    <location>
        <begin position="364"/>
        <end position="373"/>
    </location>
</feature>
<gene>
    <name evidence="2" type="ORF">ZIOFF_030438</name>
</gene>
<evidence type="ECO:0000313" key="3">
    <source>
        <dbReference type="Proteomes" id="UP000734854"/>
    </source>
</evidence>
<dbReference type="InterPro" id="IPR038859">
    <property type="entry name" value="RHL1"/>
</dbReference>
<evidence type="ECO:0008006" key="4">
    <source>
        <dbReference type="Google" id="ProtNLM"/>
    </source>
</evidence>
<proteinExistence type="predicted"/>
<feature type="compositionally biased region" description="Acidic residues" evidence="1">
    <location>
        <begin position="215"/>
        <end position="224"/>
    </location>
</feature>
<dbReference type="AlphaFoldDB" id="A0A8J5LHT9"/>
<organism evidence="2 3">
    <name type="scientific">Zingiber officinale</name>
    <name type="common">Ginger</name>
    <name type="synonym">Amomum zingiber</name>
    <dbReference type="NCBI Taxonomy" id="94328"/>
    <lineage>
        <taxon>Eukaryota</taxon>
        <taxon>Viridiplantae</taxon>
        <taxon>Streptophyta</taxon>
        <taxon>Embryophyta</taxon>
        <taxon>Tracheophyta</taxon>
        <taxon>Spermatophyta</taxon>
        <taxon>Magnoliopsida</taxon>
        <taxon>Liliopsida</taxon>
        <taxon>Zingiberales</taxon>
        <taxon>Zingiberaceae</taxon>
        <taxon>Zingiber</taxon>
    </lineage>
</organism>
<dbReference type="Proteomes" id="UP000734854">
    <property type="component" value="Unassembled WGS sequence"/>
</dbReference>
<protein>
    <recommendedName>
        <fullName evidence="4">DNA-binding protein RHL1</fullName>
    </recommendedName>
</protein>
<dbReference type="PANTHER" id="PTHR35698:SF2">
    <property type="entry name" value="DNA-BINDING PROTEIN RHL1"/>
    <property type="match status" value="1"/>
</dbReference>
<evidence type="ECO:0000313" key="2">
    <source>
        <dbReference type="EMBL" id="KAG6512338.1"/>
    </source>
</evidence>
<feature type="compositionally biased region" description="Acidic residues" evidence="1">
    <location>
        <begin position="255"/>
        <end position="264"/>
    </location>
</feature>